<feature type="DNA-binding region" description="H-T-H motif" evidence="4">
    <location>
        <begin position="37"/>
        <end position="56"/>
    </location>
</feature>
<dbReference type="RefSeq" id="WP_344031955.1">
    <property type="nucleotide sequence ID" value="NZ_BAAABX010000075.1"/>
</dbReference>
<gene>
    <name evidence="6" type="ORF">GCM10010357_64440</name>
</gene>
<proteinExistence type="predicted"/>
<dbReference type="EMBL" id="BAAABX010000075">
    <property type="protein sequence ID" value="GAA0434044.1"/>
    <property type="molecule type" value="Genomic_DNA"/>
</dbReference>
<name>A0ABN0Z5J8_9ACTN</name>
<dbReference type="PROSITE" id="PS50977">
    <property type="entry name" value="HTH_TETR_2"/>
    <property type="match status" value="1"/>
</dbReference>
<dbReference type="SUPFAM" id="SSF46689">
    <property type="entry name" value="Homeodomain-like"/>
    <property type="match status" value="1"/>
</dbReference>
<keyword evidence="7" id="KW-1185">Reference proteome</keyword>
<dbReference type="PANTHER" id="PTHR30055">
    <property type="entry name" value="HTH-TYPE TRANSCRIPTIONAL REGULATOR RUTR"/>
    <property type="match status" value="1"/>
</dbReference>
<evidence type="ECO:0000256" key="2">
    <source>
        <dbReference type="ARBA" id="ARBA00023125"/>
    </source>
</evidence>
<dbReference type="Gene3D" id="1.10.357.10">
    <property type="entry name" value="Tetracycline Repressor, domain 2"/>
    <property type="match status" value="1"/>
</dbReference>
<dbReference type="Pfam" id="PF21943">
    <property type="entry name" value="TetR_C_46"/>
    <property type="match status" value="1"/>
</dbReference>
<evidence type="ECO:0000259" key="5">
    <source>
        <dbReference type="PROSITE" id="PS50977"/>
    </source>
</evidence>
<keyword evidence="3" id="KW-0804">Transcription</keyword>
<reference evidence="6 7" key="1">
    <citation type="journal article" date="2019" name="Int. J. Syst. Evol. Microbiol.">
        <title>The Global Catalogue of Microorganisms (GCM) 10K type strain sequencing project: providing services to taxonomists for standard genome sequencing and annotation.</title>
        <authorList>
            <consortium name="The Broad Institute Genomics Platform"/>
            <consortium name="The Broad Institute Genome Sequencing Center for Infectious Disease"/>
            <person name="Wu L."/>
            <person name="Ma J."/>
        </authorList>
    </citation>
    <scope>NUCLEOTIDE SEQUENCE [LARGE SCALE GENOMIC DNA]</scope>
    <source>
        <strain evidence="6 7">JCM 4788</strain>
    </source>
</reference>
<organism evidence="6 7">
    <name type="scientific">Streptomyces luteireticuli</name>
    <dbReference type="NCBI Taxonomy" id="173858"/>
    <lineage>
        <taxon>Bacteria</taxon>
        <taxon>Bacillati</taxon>
        <taxon>Actinomycetota</taxon>
        <taxon>Actinomycetes</taxon>
        <taxon>Kitasatosporales</taxon>
        <taxon>Streptomycetaceae</taxon>
        <taxon>Streptomyces</taxon>
    </lineage>
</organism>
<accession>A0ABN0Z5J8</accession>
<comment type="caution">
    <text evidence="6">The sequence shown here is derived from an EMBL/GenBank/DDBJ whole genome shotgun (WGS) entry which is preliminary data.</text>
</comment>
<dbReference type="InterPro" id="IPR054129">
    <property type="entry name" value="DesT_TetR_C"/>
</dbReference>
<keyword evidence="1" id="KW-0805">Transcription regulation</keyword>
<dbReference type="PANTHER" id="PTHR30055:SF174">
    <property type="entry name" value="TRANSCRIPTIONAL REGULATORY PROTEIN (PROBABLY TETR-FAMILY)-RELATED"/>
    <property type="match status" value="1"/>
</dbReference>
<evidence type="ECO:0000256" key="4">
    <source>
        <dbReference type="PROSITE-ProRule" id="PRU00335"/>
    </source>
</evidence>
<evidence type="ECO:0000256" key="1">
    <source>
        <dbReference type="ARBA" id="ARBA00023015"/>
    </source>
</evidence>
<evidence type="ECO:0000313" key="7">
    <source>
        <dbReference type="Proteomes" id="UP001500879"/>
    </source>
</evidence>
<dbReference type="InterPro" id="IPR009057">
    <property type="entry name" value="Homeodomain-like_sf"/>
</dbReference>
<feature type="domain" description="HTH tetR-type" evidence="5">
    <location>
        <begin position="14"/>
        <end position="74"/>
    </location>
</feature>
<dbReference type="Pfam" id="PF00440">
    <property type="entry name" value="TetR_N"/>
    <property type="match status" value="1"/>
</dbReference>
<protein>
    <submittedName>
        <fullName evidence="6">TetR/AcrR family transcriptional regulator</fullName>
    </submittedName>
</protein>
<dbReference type="InterPro" id="IPR001647">
    <property type="entry name" value="HTH_TetR"/>
</dbReference>
<sequence>MTTATRSRRRMDVARRREQLIAVALDLFSRRPPEHVSLDDIAAAAGISRPLVYHYFAGKQSLYEAVLHRAAEDLAELFAEPHQGPPGERLLGVVRRFFDVAEEPGAGYAVLLRESTDLTGRVREAAYAHLLDQLAVGEPGPRLEVALRSWVSLTETTARLWQEGQGPGIPRAELESQLVHAFVGLTAASAAHDAGMAAVLRRILENEPEDGPFVGAVSAVSTLVTL</sequence>
<dbReference type="InterPro" id="IPR050109">
    <property type="entry name" value="HTH-type_TetR-like_transc_reg"/>
</dbReference>
<evidence type="ECO:0000256" key="3">
    <source>
        <dbReference type="ARBA" id="ARBA00023163"/>
    </source>
</evidence>
<dbReference type="Proteomes" id="UP001500879">
    <property type="component" value="Unassembled WGS sequence"/>
</dbReference>
<dbReference type="PRINTS" id="PR00455">
    <property type="entry name" value="HTHTETR"/>
</dbReference>
<evidence type="ECO:0000313" key="6">
    <source>
        <dbReference type="EMBL" id="GAA0434044.1"/>
    </source>
</evidence>
<keyword evidence="2 4" id="KW-0238">DNA-binding</keyword>